<organism evidence="13 14">
    <name type="scientific">Lachancea meyersii CBS 8951</name>
    <dbReference type="NCBI Taxonomy" id="1266667"/>
    <lineage>
        <taxon>Eukaryota</taxon>
        <taxon>Fungi</taxon>
        <taxon>Dikarya</taxon>
        <taxon>Ascomycota</taxon>
        <taxon>Saccharomycotina</taxon>
        <taxon>Saccharomycetes</taxon>
        <taxon>Saccharomycetales</taxon>
        <taxon>Saccharomycetaceae</taxon>
        <taxon>Lachancea</taxon>
    </lineage>
</organism>
<dbReference type="PANTHER" id="PTHR35518">
    <property type="entry name" value="MAINTENANCE OF TELOMOERE CAPPING"/>
    <property type="match status" value="1"/>
</dbReference>
<evidence type="ECO:0000256" key="9">
    <source>
        <dbReference type="ARBA" id="ARBA00039865"/>
    </source>
</evidence>
<feature type="domain" description="MTC6 partial TIM-barrel" evidence="12">
    <location>
        <begin position="24"/>
        <end position="307"/>
    </location>
</feature>
<comment type="subcellular location">
    <subcellularLocation>
        <location evidence="1">Membrane</location>
        <topology evidence="1">Single-pass type I membrane protein</topology>
    </subcellularLocation>
</comment>
<keyword evidence="5 10" id="KW-0472">Membrane</keyword>
<comment type="similarity">
    <text evidence="8">Belongs to the MTC6 family.</text>
</comment>
<dbReference type="OrthoDB" id="5573651at2759"/>
<evidence type="ECO:0000256" key="3">
    <source>
        <dbReference type="ARBA" id="ARBA00022729"/>
    </source>
</evidence>
<keyword evidence="2 10" id="KW-0812">Transmembrane</keyword>
<feature type="signal peptide" evidence="11">
    <location>
        <begin position="1"/>
        <end position="19"/>
    </location>
</feature>
<evidence type="ECO:0000313" key="13">
    <source>
        <dbReference type="EMBL" id="SCU88867.1"/>
    </source>
</evidence>
<evidence type="ECO:0000313" key="14">
    <source>
        <dbReference type="Proteomes" id="UP000191144"/>
    </source>
</evidence>
<evidence type="ECO:0000256" key="2">
    <source>
        <dbReference type="ARBA" id="ARBA00022692"/>
    </source>
</evidence>
<evidence type="ECO:0000256" key="6">
    <source>
        <dbReference type="ARBA" id="ARBA00023180"/>
    </source>
</evidence>
<protein>
    <recommendedName>
        <fullName evidence="9">Maintenance of telomere capping protein 6</fullName>
    </recommendedName>
</protein>
<sequence length="505" mass="56156">MNLVIHELSLSLVVKVALCQQYWPSLSASPQLALRSQRDAGANVSIDQVFTVGVNVGQVLSAGGSYNETAALDSLNNLLRVGVQSYVVDLNFSVEQNFTLSGSTMSFATFLATIRQYVTASNNYLNANMLVLLLRPNFASAQSAFNDSLPMDLPNITAQLESNLGLSNIYSTLQLNSDRTQGLTVGYEGKPNTNGWPTLEYFLYKVQKRVVVAYTDANSSDTLPSDYIFDGSALSFEMSNTTVSCPINDSVELAGVAQKGWRYLETQFVPSDIREYIMCGYSPIIRNSFTPQNISGISDLLQNSLLWSWAYNEPNNYETTKSNATSLVARRCAVVHYTAVNSTSYWAVANCYDKSRSLCRNKENIFNWVLSKENDDYFSTHEDDEDICPDNYTLALPQTPLEEAALNAYFNSFALEDHEAWVDLNSISVPDCWVPGGPYASCPYQKEVSSRNFVGIITPVSVFSALTIALLLFLTWRKVPIQDNRKRWKKIVNMHSSAEKEGVPS</sequence>
<feature type="transmembrane region" description="Helical" evidence="10">
    <location>
        <begin position="453"/>
        <end position="476"/>
    </location>
</feature>
<keyword evidence="4 10" id="KW-1133">Transmembrane helix</keyword>
<dbReference type="EMBL" id="LT598481">
    <property type="protein sequence ID" value="SCU88867.1"/>
    <property type="molecule type" value="Genomic_DNA"/>
</dbReference>
<evidence type="ECO:0000256" key="4">
    <source>
        <dbReference type="ARBA" id="ARBA00022989"/>
    </source>
</evidence>
<evidence type="ECO:0000256" key="8">
    <source>
        <dbReference type="ARBA" id="ARBA00038159"/>
    </source>
</evidence>
<evidence type="ECO:0000256" key="10">
    <source>
        <dbReference type="SAM" id="Phobius"/>
    </source>
</evidence>
<accession>A0A1G4JF08</accession>
<comment type="function">
    <text evidence="7">May be involved in telomere capping.</text>
</comment>
<evidence type="ECO:0000259" key="12">
    <source>
        <dbReference type="Pfam" id="PF25506"/>
    </source>
</evidence>
<dbReference type="InterPro" id="IPR051008">
    <property type="entry name" value="Telomere_Capping_Maintenance"/>
</dbReference>
<gene>
    <name evidence="13" type="ORF">LAME_0E01420G</name>
</gene>
<keyword evidence="3 11" id="KW-0732">Signal</keyword>
<evidence type="ECO:0000256" key="11">
    <source>
        <dbReference type="SAM" id="SignalP"/>
    </source>
</evidence>
<evidence type="ECO:0000256" key="7">
    <source>
        <dbReference type="ARBA" id="ARBA00037703"/>
    </source>
</evidence>
<reference evidence="14" key="1">
    <citation type="submission" date="2016-03" db="EMBL/GenBank/DDBJ databases">
        <authorList>
            <person name="Devillers Hugo."/>
        </authorList>
    </citation>
    <scope>NUCLEOTIDE SEQUENCE [LARGE SCALE GENOMIC DNA]</scope>
</reference>
<dbReference type="InterPro" id="IPR057530">
    <property type="entry name" value="TIM-barrel_MTC6"/>
</dbReference>
<dbReference type="GO" id="GO:0016020">
    <property type="term" value="C:membrane"/>
    <property type="evidence" value="ECO:0007669"/>
    <property type="project" value="UniProtKB-SubCell"/>
</dbReference>
<name>A0A1G4JF08_9SACH</name>
<keyword evidence="6" id="KW-0325">Glycoprotein</keyword>
<dbReference type="Proteomes" id="UP000191144">
    <property type="component" value="Chromosome E"/>
</dbReference>
<evidence type="ECO:0000256" key="1">
    <source>
        <dbReference type="ARBA" id="ARBA00004479"/>
    </source>
</evidence>
<evidence type="ECO:0000256" key="5">
    <source>
        <dbReference type="ARBA" id="ARBA00023136"/>
    </source>
</evidence>
<dbReference type="PANTHER" id="PTHR35518:SF2">
    <property type="entry name" value="MAINTENANCE OF TELOMERE CAPPING PROTEIN 6"/>
    <property type="match status" value="1"/>
</dbReference>
<dbReference type="Pfam" id="PF25506">
    <property type="entry name" value="TIM-barrel_MTC6"/>
    <property type="match status" value="1"/>
</dbReference>
<feature type="chain" id="PRO_5009236012" description="Maintenance of telomere capping protein 6" evidence="11">
    <location>
        <begin position="20"/>
        <end position="505"/>
    </location>
</feature>
<dbReference type="AlphaFoldDB" id="A0A1G4JF08"/>
<keyword evidence="14" id="KW-1185">Reference proteome</keyword>
<proteinExistence type="inferred from homology"/>